<sequence length="202" mass="23345">MRNRYLEVCEIIKKHCPHPRVALREGIPYTNSRYDGHAHRDYRRSLVSRYSWAAPYPHSLEAVARFSPLVEMGSGSGYWAALLTDLGADVMCYDTYRFNGNGAYTFHHAYYPIRQASPSVLKRVSPKRNLFLCWPPFNVPFAGRCLRHFRGEYVIYIGEGDGGCTGDNAFHEALGRDWTEVETFGVVRWQGLHDKGYIYRRK</sequence>
<organism evidence="1">
    <name type="scientific">marine sediment metagenome</name>
    <dbReference type="NCBI Taxonomy" id="412755"/>
    <lineage>
        <taxon>unclassified sequences</taxon>
        <taxon>metagenomes</taxon>
        <taxon>ecological metagenomes</taxon>
    </lineage>
</organism>
<proteinExistence type="predicted"/>
<comment type="caution">
    <text evidence="1">The sequence shown here is derived from an EMBL/GenBank/DDBJ whole genome shotgun (WGS) entry which is preliminary data.</text>
</comment>
<gene>
    <name evidence="1" type="ORF">LCGC14_1362010</name>
</gene>
<evidence type="ECO:0000313" key="1">
    <source>
        <dbReference type="EMBL" id="KKM78239.1"/>
    </source>
</evidence>
<dbReference type="PANTHER" id="PTHR39290:SF6">
    <property type="entry name" value="S-ADENOSYL-L-METHIONINE-DEPENDENT METHYLTRANSFERASES SUPERFAMILY PROTEIN"/>
    <property type="match status" value="1"/>
</dbReference>
<dbReference type="EMBL" id="LAZR01008522">
    <property type="protein sequence ID" value="KKM78239.1"/>
    <property type="molecule type" value="Genomic_DNA"/>
</dbReference>
<evidence type="ECO:0008006" key="2">
    <source>
        <dbReference type="Google" id="ProtNLM"/>
    </source>
</evidence>
<name>A0A0F9K7W0_9ZZZZ</name>
<reference evidence="1" key="1">
    <citation type="journal article" date="2015" name="Nature">
        <title>Complex archaea that bridge the gap between prokaryotes and eukaryotes.</title>
        <authorList>
            <person name="Spang A."/>
            <person name="Saw J.H."/>
            <person name="Jorgensen S.L."/>
            <person name="Zaremba-Niedzwiedzka K."/>
            <person name="Martijn J."/>
            <person name="Lind A.E."/>
            <person name="van Eijk R."/>
            <person name="Schleper C."/>
            <person name="Guy L."/>
            <person name="Ettema T.J."/>
        </authorList>
    </citation>
    <scope>NUCLEOTIDE SEQUENCE</scope>
</reference>
<protein>
    <recommendedName>
        <fullName evidence="2">Methyltransferase type 11 domain-containing protein</fullName>
    </recommendedName>
</protein>
<dbReference type="AlphaFoldDB" id="A0A0F9K7W0"/>
<dbReference type="PANTHER" id="PTHR39290">
    <property type="entry name" value="C3H1-TYPE DOMAIN-CONTAINING PROTEIN-RELATED"/>
    <property type="match status" value="1"/>
</dbReference>
<accession>A0A0F9K7W0</accession>